<feature type="chain" id="PRO_5032608643" evidence="1">
    <location>
        <begin position="23"/>
        <end position="79"/>
    </location>
</feature>
<name>A0A840MRG7_9BRAD</name>
<dbReference type="Proteomes" id="UP000521227">
    <property type="component" value="Unassembled WGS sequence"/>
</dbReference>
<proteinExistence type="predicted"/>
<keyword evidence="1" id="KW-0732">Signal</keyword>
<reference evidence="2 3" key="1">
    <citation type="submission" date="2020-08" db="EMBL/GenBank/DDBJ databases">
        <title>Genomic Encyclopedia of Type Strains, Phase IV (KMG-IV): sequencing the most valuable type-strain genomes for metagenomic binning, comparative biology and taxonomic classification.</title>
        <authorList>
            <person name="Goeker M."/>
        </authorList>
    </citation>
    <scope>NUCLEOTIDE SEQUENCE [LARGE SCALE GENOMIC DNA]</scope>
    <source>
        <strain evidence="2 3">DSM 17498</strain>
    </source>
</reference>
<accession>A0A840MRG7</accession>
<sequence length="79" mass="7884">MLNTAWLIVHLIASAMPGTAAAAGPAGVTCSYQACMAKCSRLNGPICNSYCDAKIPQRVSVGICAAQGGGGLADDDIGN</sequence>
<dbReference type="RefSeq" id="WP_184082380.1">
    <property type="nucleotide sequence ID" value="NZ_JACHIJ010000001.1"/>
</dbReference>
<gene>
    <name evidence="2" type="ORF">HNQ36_000521</name>
</gene>
<evidence type="ECO:0000313" key="3">
    <source>
        <dbReference type="Proteomes" id="UP000521227"/>
    </source>
</evidence>
<comment type="caution">
    <text evidence="2">The sequence shown here is derived from an EMBL/GenBank/DDBJ whole genome shotgun (WGS) entry which is preliminary data.</text>
</comment>
<organism evidence="2 3">
    <name type="scientific">Afipia massiliensis</name>
    <dbReference type="NCBI Taxonomy" id="211460"/>
    <lineage>
        <taxon>Bacteria</taxon>
        <taxon>Pseudomonadati</taxon>
        <taxon>Pseudomonadota</taxon>
        <taxon>Alphaproteobacteria</taxon>
        <taxon>Hyphomicrobiales</taxon>
        <taxon>Nitrobacteraceae</taxon>
        <taxon>Afipia</taxon>
    </lineage>
</organism>
<protein>
    <submittedName>
        <fullName evidence="2">Uncharacterized protein</fullName>
    </submittedName>
</protein>
<feature type="signal peptide" evidence="1">
    <location>
        <begin position="1"/>
        <end position="22"/>
    </location>
</feature>
<evidence type="ECO:0000256" key="1">
    <source>
        <dbReference type="SAM" id="SignalP"/>
    </source>
</evidence>
<evidence type="ECO:0000313" key="2">
    <source>
        <dbReference type="EMBL" id="MBB5050573.1"/>
    </source>
</evidence>
<dbReference type="AlphaFoldDB" id="A0A840MRG7"/>
<dbReference type="EMBL" id="JACHIJ010000001">
    <property type="protein sequence ID" value="MBB5050573.1"/>
    <property type="molecule type" value="Genomic_DNA"/>
</dbReference>